<dbReference type="InterPro" id="IPR046848">
    <property type="entry name" value="E_motif"/>
</dbReference>
<dbReference type="Proteomes" id="UP001345219">
    <property type="component" value="Chromosome 18"/>
</dbReference>
<feature type="repeat" description="PPR" evidence="2">
    <location>
        <begin position="480"/>
        <end position="514"/>
    </location>
</feature>
<dbReference type="EMBL" id="JAXIOK010000003">
    <property type="protein sequence ID" value="KAK4775633.1"/>
    <property type="molecule type" value="Genomic_DNA"/>
</dbReference>
<feature type="repeat" description="PPR" evidence="2">
    <location>
        <begin position="379"/>
        <end position="413"/>
    </location>
</feature>
<keyword evidence="4" id="KW-1185">Reference proteome</keyword>
<feature type="repeat" description="PPR" evidence="2">
    <location>
        <begin position="278"/>
        <end position="312"/>
    </location>
</feature>
<dbReference type="FunFam" id="1.25.40.10:FF:000158">
    <property type="entry name" value="pentatricopeptide repeat-containing protein At2g33680"/>
    <property type="match status" value="1"/>
</dbReference>
<dbReference type="GO" id="GO:0009451">
    <property type="term" value="P:RNA modification"/>
    <property type="evidence" value="ECO:0007669"/>
    <property type="project" value="InterPro"/>
</dbReference>
<dbReference type="FunFam" id="1.25.40.10:FF:000955">
    <property type="entry name" value="Tetratricopeptide repeat (TPR)-like superfamily protein"/>
    <property type="match status" value="1"/>
</dbReference>
<dbReference type="Pfam" id="PF13041">
    <property type="entry name" value="PPR_2"/>
    <property type="match status" value="2"/>
</dbReference>
<feature type="repeat" description="PPR" evidence="2">
    <location>
        <begin position="145"/>
        <end position="179"/>
    </location>
</feature>
<dbReference type="Pfam" id="PF20431">
    <property type="entry name" value="E_motif"/>
    <property type="match status" value="1"/>
</dbReference>
<evidence type="ECO:0008006" key="5">
    <source>
        <dbReference type="Google" id="ProtNLM"/>
    </source>
</evidence>
<dbReference type="FunFam" id="1.25.40.10:FF:000196">
    <property type="entry name" value="Pentatricopeptide repeat-containing protein At4g14850"/>
    <property type="match status" value="1"/>
</dbReference>
<evidence type="ECO:0000256" key="2">
    <source>
        <dbReference type="PROSITE-ProRule" id="PRU00708"/>
    </source>
</evidence>
<dbReference type="PANTHER" id="PTHR47926:SF521">
    <property type="entry name" value="PENTATRICOPEPTIDE REPEAT-CONTAINING PROTEIN"/>
    <property type="match status" value="1"/>
</dbReference>
<protein>
    <recommendedName>
        <fullName evidence="5">Pentatricopeptide repeat-containing protein</fullName>
    </recommendedName>
</protein>
<dbReference type="FunFam" id="1.25.40.10:FF:000687">
    <property type="entry name" value="Pentatricopeptide repeat-containing protein At4g33170"/>
    <property type="match status" value="1"/>
</dbReference>
<organism evidence="3 4">
    <name type="scientific">Trapa incisa</name>
    <dbReference type="NCBI Taxonomy" id="236973"/>
    <lineage>
        <taxon>Eukaryota</taxon>
        <taxon>Viridiplantae</taxon>
        <taxon>Streptophyta</taxon>
        <taxon>Embryophyta</taxon>
        <taxon>Tracheophyta</taxon>
        <taxon>Spermatophyta</taxon>
        <taxon>Magnoliopsida</taxon>
        <taxon>eudicotyledons</taxon>
        <taxon>Gunneridae</taxon>
        <taxon>Pentapetalae</taxon>
        <taxon>rosids</taxon>
        <taxon>malvids</taxon>
        <taxon>Myrtales</taxon>
        <taxon>Lythraceae</taxon>
        <taxon>Trapa</taxon>
    </lineage>
</organism>
<keyword evidence="1" id="KW-0677">Repeat</keyword>
<reference evidence="3 4" key="1">
    <citation type="journal article" date="2023" name="Hortic Res">
        <title>Pangenome of water caltrop reveals structural variations and asymmetric subgenome divergence after allopolyploidization.</title>
        <authorList>
            <person name="Zhang X."/>
            <person name="Chen Y."/>
            <person name="Wang L."/>
            <person name="Yuan Y."/>
            <person name="Fang M."/>
            <person name="Shi L."/>
            <person name="Lu R."/>
            <person name="Comes H.P."/>
            <person name="Ma Y."/>
            <person name="Chen Y."/>
            <person name="Huang G."/>
            <person name="Zhou Y."/>
            <person name="Zheng Z."/>
            <person name="Qiu Y."/>
        </authorList>
    </citation>
    <scope>NUCLEOTIDE SEQUENCE [LARGE SCALE GENOMIC DNA]</scope>
    <source>
        <tissue evidence="3">Roots</tissue>
    </source>
</reference>
<evidence type="ECO:0000256" key="1">
    <source>
        <dbReference type="ARBA" id="ARBA00022737"/>
    </source>
</evidence>
<gene>
    <name evidence="3" type="ORF">SAY87_023594</name>
</gene>
<dbReference type="PROSITE" id="PS51375">
    <property type="entry name" value="PPR"/>
    <property type="match status" value="5"/>
</dbReference>
<dbReference type="GO" id="GO:0003723">
    <property type="term" value="F:RNA binding"/>
    <property type="evidence" value="ECO:0007669"/>
    <property type="project" value="InterPro"/>
</dbReference>
<dbReference type="InterPro" id="IPR002885">
    <property type="entry name" value="PPR_rpt"/>
</dbReference>
<proteinExistence type="predicted"/>
<evidence type="ECO:0000313" key="3">
    <source>
        <dbReference type="EMBL" id="KAK4775633.1"/>
    </source>
</evidence>
<dbReference type="PANTHER" id="PTHR47926">
    <property type="entry name" value="PENTATRICOPEPTIDE REPEAT-CONTAINING PROTEIN"/>
    <property type="match status" value="1"/>
</dbReference>
<dbReference type="InterPro" id="IPR011990">
    <property type="entry name" value="TPR-like_helical_dom_sf"/>
</dbReference>
<name>A0AAN7KSU8_9MYRT</name>
<sequence length="718" mass="79579">MNIPPVYRSHFNALARLTRQRDLRGGAALHTCLLRSGSFACTPIANGLINLYAKCGYINKAHLLFDTFLPQRDLISWNCLINGYSQQEVGGAGKALDLFRRMRAENELPDAHTFAGVFTAVSNIGGSYDGRQAHALSIKMACFYDVYVGSSLLNMYCKVGLVDDARKAFDRMPERNTVSWATMLSGYASQHLADEALKLFSLMHVEKKETENEFVFSSVVSSFAAPKLIGTGKQIHCLAVKNGLLSFVSVSNALVTMYSKCGSLEDSLCTFESSSAKNSITWSAMMTGFAQAGESQKALMLFLQMHFFGIEPSEFALVRVISACADTGGLREGRQLHAYAMKLGYVPQIYVITALVDMYAKCNSIDDAREGFDHLREPDIVLWTSMISGYVHNGENEDALCLYCQMRAEGIVPNELTMVSVLRACSCLAALEQGKQIHTSIIKHGFGLEVPIGSALSTMYTKCGDLEDGNQVFRRMPTRDVVSWNAMISGLTQNGLGDRSLELFEEMIQEGIRPDEVTFVNILSACSHKGLVDRGRGYFTMMFEKYGIAPGVEHYACMVDILSRAGRLDEAKGFIESTTVDHGLRLWRNLLSACKNHQNYQLGAYAGEKLVELGSQESSTYVLLSSIYVALGRRDDVERIRSLMRAREVYKEPGCSWIELKSGVHVFLVGDETHPHINEIRSELCVLSNQMEDEGYKTMASDAGLDDEDMPEEMCLLC</sequence>
<dbReference type="Gene3D" id="1.25.40.10">
    <property type="entry name" value="Tetratricopeptide repeat domain"/>
    <property type="match status" value="5"/>
</dbReference>
<evidence type="ECO:0000313" key="4">
    <source>
        <dbReference type="Proteomes" id="UP001345219"/>
    </source>
</evidence>
<comment type="caution">
    <text evidence="3">The sequence shown here is derived from an EMBL/GenBank/DDBJ whole genome shotgun (WGS) entry which is preliminary data.</text>
</comment>
<dbReference type="NCBIfam" id="TIGR00756">
    <property type="entry name" value="PPR"/>
    <property type="match status" value="5"/>
</dbReference>
<dbReference type="AlphaFoldDB" id="A0AAN7KSU8"/>
<dbReference type="GO" id="GO:0099402">
    <property type="term" value="P:plant organ development"/>
    <property type="evidence" value="ECO:0007669"/>
    <property type="project" value="UniProtKB-ARBA"/>
</dbReference>
<dbReference type="Pfam" id="PF01535">
    <property type="entry name" value="PPR"/>
    <property type="match status" value="5"/>
</dbReference>
<feature type="repeat" description="PPR" evidence="2">
    <location>
        <begin position="73"/>
        <end position="109"/>
    </location>
</feature>
<dbReference type="InterPro" id="IPR046960">
    <property type="entry name" value="PPR_At4g14850-like_plant"/>
</dbReference>
<accession>A0AAN7KSU8</accession>